<dbReference type="GO" id="GO:0031177">
    <property type="term" value="F:phosphopantetheine binding"/>
    <property type="evidence" value="ECO:0007669"/>
    <property type="project" value="InterPro"/>
</dbReference>
<dbReference type="RefSeq" id="WP_120699594.1">
    <property type="nucleotide sequence ID" value="NZ_RBDX01000029.1"/>
</dbReference>
<dbReference type="PANTHER" id="PTHR43775">
    <property type="entry name" value="FATTY ACID SYNTHASE"/>
    <property type="match status" value="1"/>
</dbReference>
<keyword evidence="14" id="KW-1185">Reference proteome</keyword>
<evidence type="ECO:0000256" key="5">
    <source>
        <dbReference type="ARBA" id="ARBA00023098"/>
    </source>
</evidence>
<evidence type="ECO:0000313" key="14">
    <source>
        <dbReference type="Proteomes" id="UP000268652"/>
    </source>
</evidence>
<dbReference type="Gene3D" id="3.40.50.720">
    <property type="entry name" value="NAD(P)-binding Rossmann-like Domain"/>
    <property type="match status" value="2"/>
</dbReference>
<feature type="region of interest" description="Disordered" evidence="9">
    <location>
        <begin position="2937"/>
        <end position="2975"/>
    </location>
</feature>
<dbReference type="SUPFAM" id="SSF53901">
    <property type="entry name" value="Thiolase-like"/>
    <property type="match status" value="2"/>
</dbReference>
<evidence type="ECO:0000256" key="2">
    <source>
        <dbReference type="ARBA" id="ARBA00022553"/>
    </source>
</evidence>
<dbReference type="InterPro" id="IPR016035">
    <property type="entry name" value="Acyl_Trfase/lysoPLipase"/>
</dbReference>
<dbReference type="GO" id="GO:0004312">
    <property type="term" value="F:fatty acid synthase activity"/>
    <property type="evidence" value="ECO:0007669"/>
    <property type="project" value="TreeGrafter"/>
</dbReference>
<dbReference type="SMART" id="SM00822">
    <property type="entry name" value="PKS_KR"/>
    <property type="match status" value="2"/>
</dbReference>
<dbReference type="InterPro" id="IPR018201">
    <property type="entry name" value="Ketoacyl_synth_AS"/>
</dbReference>
<keyword evidence="3" id="KW-0808">Transferase</keyword>
<keyword evidence="5" id="KW-0443">Lipid metabolism</keyword>
<dbReference type="Pfam" id="PF16197">
    <property type="entry name" value="KAsynt_C_assoc"/>
    <property type="match status" value="2"/>
</dbReference>
<dbReference type="PANTHER" id="PTHR43775:SF51">
    <property type="entry name" value="INACTIVE PHENOLPHTHIOCEROL SYNTHESIS POLYKETIDE SYNTHASE TYPE I PKS1-RELATED"/>
    <property type="match status" value="1"/>
</dbReference>
<dbReference type="EMBL" id="RBDY01000027">
    <property type="protein sequence ID" value="RKN16413.1"/>
    <property type="molecule type" value="Genomic_DNA"/>
</dbReference>
<sequence>MTEYTSPDPSTDVPSDLATGLPTDVPAFPTDPTVPTGLSAGGPTDIALVGMAGRFPGARDVAGLWESIREGRSGITDFTDAELRAAGVPSALLADPAYVRSGAVIDGIEEFDAELFGLGPREAQILDPQHRLYLEHSWAALEDAGCDPARFDGTVGVFAGSAWSSYLANNLTPAGISLDMGVTLGNEKDTLATRVAHVLGLTGPAFTVQSACSTSLVAVCVAASSLASFECDLALAGGVSLAVPQRVGYLYQEGGIAPPDGRCRAFDAAGLGAPLGSGVGVVALRRLDDALADGDRVYAVLRGWAVNNDGGRKVGFTAPGVDGQAAVIEEALAAAGLAPGDIDYVEAHGTGTALGDAAELAALQRVFRGESPRIGSVKTNVGHLDRAAGVTGLIKTALSLHHGEIPATLHFAEPNPQLADGEARLDVVTERQPWPRAERPRRAGVSAFGIGGTNAHVVVEEAPPPVEPARADEAPRPEVLVWSARSEAAADRATADLAAHLAATDDALADIAHTLRTGRRELPHRRMLVADSPRAAADALRAGAAATGVGGAGRAGLLFGRLPVGHDRVAAQLLAPEAGFGDERGVAAGFGRALALARLVLSWGVEPALVAGGGAGAAVAACLAGVLSRGDALALAERRAELGEAPSAAQRAELAAWLAERATLAPATLPLVSVTTGEPVTAEWAADPRHWAEQACAPEEFAAPSTEDGTVLADVGTGRPGALPLLPADDDPAAAQALLAEAAGRLWLAGAPLDPRAFGAGRGARTVGLPTYPFQRERYWIEPPAAEDDAGEAVRLLTPRWRPAPEAPLAPLTGRYRVIPEGGGVAEAFAALVRRDGGALVTERPDVIVDLSAAERADAAVDRVDTVDVVDAVASAAALLTGAEAPVLLVTRGGQRVTAAEAPAPAQAALAVLPAVAGQEHPGLERRCLDLDPAYGPAEAARALAAELGRPADGPLAAHRAGRRHLPGHAPATARPATAVRTGGTYLVTGGLGPVGLLIAEHLIRRGAARLVLTGRGEPGDRADRLRSLGAEVHTPRLDVTDRAAMRRLLADERFDGVVHAAADAGPDTLLPLAALERATLARQFGAKVGGAEVLAELIDALPPGRRPDWCVLFSSTSAVLGGVTLGGYAAANAALAAWAEGRAPGTRWIAAAWDTWPGTAARVEGRVGAALSAHAMTEAQALDAFDRVLAHGPGPVVAAAGGLEGRLPTAGSAPVEAKAPAARFPRPDLPQPYAPPLTGTQRALAEVWSAVLGVEPVGVRDAFFDLSGNSLLALQMLAEVKSRFGVAIPTVALFEKPTVQALADLLDERAAAAQELTARPGPAPAAAPPGPTPPVGHDDPAPLPACVGGLVGPGGTARRARPVEPSGPAAAVEPAASITPAVPAVSAAPDVLDSDADRHIAIVGMAGRFPGAGDVDTFWRNLCDGVESISFFTPEEMIAAGVDPETARDPAYVAARPVLDDVTGFDAAFFGLSPRMAALTDPQQRLFLEVCWEALEHSGYARPEHRGRVGVFGGCNLSTYLLGIADRFTSDEDASIYELVMGNDKDALTTTVSYLLDLRGPSVAVQTFCSTSLVAVHTAIRGLRAGDCEMALAGGVSVRVPDRVGHLHTPGGMESPDGHVRTFDAQAHGSMFGDGAAVVVLKRLSDALRDGDHIWSVIRGSAINNDGALKVGYTAPSVAGQAAVIAEAMADAGVDAEDIGYVEAHGTGTELGDPIEVAALTRAFGPTATHQYCPIGSVKPNVGHLDRAAGATGLIKTSLAVREGVLPPTLHYTAPNPEIDFAHSPFYVNATLTPWPSGDRPRIAGLNSLGMGGTNVHLVVEQPPTRPGRRGGDGAGRRHQVVPVSARTADAADAAAARLAEHLRTTPELDLGDAAFTLQVGRGTFEHRRVVVATDTAGAAAALSEAPATRFDPVTGRQVAFLFTGVGEQYPGLVGELHRREPAFRRALDACLDLLPETLGSRDELAGLLTGERGPVGGDLAALLGRRAPADPRAAALERTEIVQPLMFAVGYALATTLMEWGVRPATMLGYSVGEYVAACLAGVLSLEDALALVVHRARLIEGAERGGMAAVPLSEAALRERVSLEGLDIAAVNGPELTVVAGPSDRMAALSDELGAAGVPCRPLRTTHAFHSRMLAPLADELTDWVRDNVRLNAPTLPYLSDVTGRPVDAELVTDPGYWARHMCEPVRFLDAARELLADEELAVVEIGPGQSLGALLRSAGCPPTRWPLITATLPAEADPRPDDEVFTEGLARLWLLGVDLDWAAHHAGAGRGRVPLPTYPFQRQRYWIDAAPRNASRRVEIEAPGELGGPLGEFDRIPLLPEEEWLHLPVWRQAPPTAPEPVTPVSWLVFVRPGAGERVLGALRKRADAAGARVTVVRPGEAYGVSPEGLTVRPGDVDDALALLRGLRADGVPLERVVHLWNVGEDSVAEGSVAEGTVAEGDALSLGLHTLVALARAAGELGLADWRLDIVATGTQRVLDDAEVRPDAATLTGPALVIPMEYPTVATRLVDVGPDPDPAAVVAELHRPVAGRTVALRGTRRWLPHYEVLPAVEGDTARVEDDPAPRGPREGGVYLITGGLGGLGLAMAERLAREVRARLVLFGRRGLPPRERWAAVAEGTDEAPERIRDRVSQVLDLIALGAEVEVVEGDVAEPADVLAAVRLAVERFGALHGVLHTAGVPGTGLMQFKRPGDAEQVLAPKLAGARAITDALRTAGVALDFLALFSSITSVTGGGPGQVDYCAANAFLDAYAPALDQPTVSIAWGEWTWNAWDEGLSGYEEGIRTFFREHRARFGIDFEPGWRTLLRALASGEPHVVVSTQELPAVVRVASRFSVDAVTTSQGAGDASDRHPRPDLVTPFQEPGGPAEEAVAEVWRQALRLQQVGALDNFFELGGTSLLGITLLATLRQSFPEADLPPHVIHEAPTVAALARVIDGTPAPGGPGGEGERDTAEQGRLRRSGLRAAAARRRRP</sequence>
<dbReference type="PROSITE" id="PS52004">
    <property type="entry name" value="KS3_2"/>
    <property type="match status" value="2"/>
</dbReference>
<evidence type="ECO:0000259" key="11">
    <source>
        <dbReference type="PROSITE" id="PS52004"/>
    </source>
</evidence>
<dbReference type="InterPro" id="IPR016039">
    <property type="entry name" value="Thiolase-like"/>
</dbReference>
<dbReference type="SUPFAM" id="SSF52151">
    <property type="entry name" value="FabD/lysophospholipase-like"/>
    <property type="match status" value="2"/>
</dbReference>
<organism evidence="12 15">
    <name type="scientific">Streptomyces radicis</name>
    <dbReference type="NCBI Taxonomy" id="1750517"/>
    <lineage>
        <taxon>Bacteria</taxon>
        <taxon>Bacillati</taxon>
        <taxon>Actinomycetota</taxon>
        <taxon>Actinomycetes</taxon>
        <taxon>Kitasatosporales</taxon>
        <taxon>Streptomycetaceae</taxon>
        <taxon>Streptomyces</taxon>
    </lineage>
</organism>
<dbReference type="Pfam" id="PF00109">
    <property type="entry name" value="ketoacyl-synt"/>
    <property type="match status" value="2"/>
</dbReference>
<evidence type="ECO:0000256" key="4">
    <source>
        <dbReference type="ARBA" id="ARBA00022832"/>
    </source>
</evidence>
<dbReference type="GO" id="GO:0017000">
    <property type="term" value="P:antibiotic biosynthetic process"/>
    <property type="evidence" value="ECO:0007669"/>
    <property type="project" value="UniProtKB-KW"/>
</dbReference>
<protein>
    <submittedName>
        <fullName evidence="12">KR domain-containing protein</fullName>
    </submittedName>
</protein>
<dbReference type="Proteomes" id="UP000268652">
    <property type="component" value="Unassembled WGS sequence"/>
</dbReference>
<dbReference type="EMBL" id="RBDX01000029">
    <property type="protein sequence ID" value="RKN05087.1"/>
    <property type="molecule type" value="Genomic_DNA"/>
</dbReference>
<dbReference type="InterPro" id="IPR014043">
    <property type="entry name" value="Acyl_transferase_dom"/>
</dbReference>
<dbReference type="InterPro" id="IPR057326">
    <property type="entry name" value="KR_dom"/>
</dbReference>
<dbReference type="InterPro" id="IPR009081">
    <property type="entry name" value="PP-bd_ACP"/>
</dbReference>
<dbReference type="Pfam" id="PF00550">
    <property type="entry name" value="PP-binding"/>
    <property type="match status" value="2"/>
</dbReference>
<evidence type="ECO:0000313" key="13">
    <source>
        <dbReference type="EMBL" id="RKN16413.1"/>
    </source>
</evidence>
<dbReference type="SMART" id="SM00825">
    <property type="entry name" value="PKS_KS"/>
    <property type="match status" value="2"/>
</dbReference>
<dbReference type="Gene3D" id="3.40.50.1820">
    <property type="entry name" value="alpha/beta hydrolase"/>
    <property type="match status" value="1"/>
</dbReference>
<gene>
    <name evidence="13" type="ORF">D7318_25695</name>
    <name evidence="12" type="ORF">D7319_26330</name>
</gene>
<feature type="compositionally biased region" description="Polar residues" evidence="9">
    <location>
        <begin position="1"/>
        <end position="13"/>
    </location>
</feature>
<dbReference type="Pfam" id="PF08659">
    <property type="entry name" value="KR"/>
    <property type="match status" value="2"/>
</dbReference>
<dbReference type="OrthoDB" id="9778690at2"/>
<dbReference type="InterPro" id="IPR032821">
    <property type="entry name" value="PKS_assoc"/>
</dbReference>
<evidence type="ECO:0000313" key="12">
    <source>
        <dbReference type="EMBL" id="RKN05087.1"/>
    </source>
</evidence>
<reference evidence="14 15" key="1">
    <citation type="submission" date="2018-09" db="EMBL/GenBank/DDBJ databases">
        <title>Streptomyces sp. nov. DS1-2, an endophytic actinomycete isolated from roots of Dendrobium scabrilingue.</title>
        <authorList>
            <person name="Kuncharoen N."/>
            <person name="Kudo T."/>
            <person name="Ohkuma M."/>
            <person name="Yuki M."/>
            <person name="Tanasupawat S."/>
        </authorList>
    </citation>
    <scope>NUCLEOTIDE SEQUENCE [LARGE SCALE GENOMIC DNA]</scope>
    <source>
        <strain evidence="12 15">AZ1-7</strain>
        <strain evidence="13 14">DS1-2</strain>
    </source>
</reference>
<dbReference type="PROSITE" id="PS00606">
    <property type="entry name" value="KS3_1"/>
    <property type="match status" value="1"/>
</dbReference>
<dbReference type="Gene3D" id="1.10.1240.100">
    <property type="match status" value="1"/>
</dbReference>
<dbReference type="InterPro" id="IPR013968">
    <property type="entry name" value="PKS_KR"/>
</dbReference>
<feature type="domain" description="Ketosynthase family 3 (KS3)" evidence="11">
    <location>
        <begin position="1398"/>
        <end position="1823"/>
    </location>
</feature>
<dbReference type="InterPro" id="IPR014031">
    <property type="entry name" value="Ketoacyl_synth_C"/>
</dbReference>
<dbReference type="InterPro" id="IPR016036">
    <property type="entry name" value="Malonyl_transacylase_ACP-bd"/>
</dbReference>
<dbReference type="SMART" id="SM00823">
    <property type="entry name" value="PKS_PP"/>
    <property type="match status" value="2"/>
</dbReference>
<feature type="domain" description="Carrier" evidence="10">
    <location>
        <begin position="1236"/>
        <end position="1311"/>
    </location>
</feature>
<name>A0A3A9WG68_9ACTN</name>
<feature type="region of interest" description="Disordered" evidence="9">
    <location>
        <begin position="1317"/>
        <end position="1339"/>
    </location>
</feature>
<proteinExistence type="predicted"/>
<dbReference type="Pfam" id="PF02801">
    <property type="entry name" value="Ketoacyl-synt_C"/>
    <property type="match status" value="2"/>
</dbReference>
<keyword evidence="2" id="KW-0597">Phosphoprotein</keyword>
<dbReference type="CDD" id="cd08953">
    <property type="entry name" value="KR_2_SDR_x"/>
    <property type="match status" value="1"/>
</dbReference>
<evidence type="ECO:0000256" key="1">
    <source>
        <dbReference type="ARBA" id="ARBA00022450"/>
    </source>
</evidence>
<dbReference type="GO" id="GO:0004315">
    <property type="term" value="F:3-oxoacyl-[acyl-carrier-protein] synthase activity"/>
    <property type="evidence" value="ECO:0007669"/>
    <property type="project" value="InterPro"/>
</dbReference>
<feature type="domain" description="Carrier" evidence="10">
    <location>
        <begin position="2865"/>
        <end position="2941"/>
    </location>
</feature>
<dbReference type="PROSITE" id="PS50075">
    <property type="entry name" value="CARRIER"/>
    <property type="match status" value="2"/>
</dbReference>
<dbReference type="Gene3D" id="3.30.70.3290">
    <property type="match status" value="2"/>
</dbReference>
<evidence type="ECO:0000313" key="15">
    <source>
        <dbReference type="Proteomes" id="UP000275024"/>
    </source>
</evidence>
<feature type="compositionally biased region" description="Pro residues" evidence="9">
    <location>
        <begin position="1322"/>
        <end position="1335"/>
    </location>
</feature>
<dbReference type="SUPFAM" id="SSF51735">
    <property type="entry name" value="NAD(P)-binding Rossmann-fold domains"/>
    <property type="match status" value="4"/>
</dbReference>
<keyword evidence="1" id="KW-0596">Phosphopantetheine</keyword>
<keyword evidence="8" id="KW-0012">Acyltransferase</keyword>
<feature type="compositionally biased region" description="Basic and acidic residues" evidence="9">
    <location>
        <begin position="2949"/>
        <end position="2959"/>
    </location>
</feature>
<dbReference type="SUPFAM" id="SSF55048">
    <property type="entry name" value="Probable ACP-binding domain of malonyl-CoA ACP transacylase"/>
    <property type="match status" value="1"/>
</dbReference>
<dbReference type="FunFam" id="3.40.47.10:FF:000042">
    <property type="entry name" value="Polyketide synthase Pks13"/>
    <property type="match status" value="2"/>
</dbReference>
<dbReference type="Gene3D" id="3.40.366.10">
    <property type="entry name" value="Malonyl-Coenzyme A Acyl Carrier Protein, domain 2"/>
    <property type="match status" value="3"/>
</dbReference>
<dbReference type="Pfam" id="PF00698">
    <property type="entry name" value="Acyl_transf_1"/>
    <property type="match status" value="1"/>
</dbReference>
<feature type="compositionally biased region" description="Basic residues" evidence="9">
    <location>
        <begin position="2960"/>
        <end position="2975"/>
    </location>
</feature>
<dbReference type="InterPro" id="IPR050091">
    <property type="entry name" value="PKS_NRPS_Biosynth_Enz"/>
</dbReference>
<dbReference type="SUPFAM" id="SSF47336">
    <property type="entry name" value="ACP-like"/>
    <property type="match status" value="2"/>
</dbReference>
<evidence type="ECO:0000256" key="3">
    <source>
        <dbReference type="ARBA" id="ARBA00022679"/>
    </source>
</evidence>
<dbReference type="InterPro" id="IPR001227">
    <property type="entry name" value="Ac_transferase_dom_sf"/>
</dbReference>
<dbReference type="InterPro" id="IPR036736">
    <property type="entry name" value="ACP-like_sf"/>
</dbReference>
<comment type="caution">
    <text evidence="12">The sequence shown here is derived from an EMBL/GenBank/DDBJ whole genome shotgun (WGS) entry which is preliminary data.</text>
</comment>
<evidence type="ECO:0000256" key="7">
    <source>
        <dbReference type="ARBA" id="ARBA00023268"/>
    </source>
</evidence>
<evidence type="ECO:0000256" key="9">
    <source>
        <dbReference type="SAM" id="MobiDB-lite"/>
    </source>
</evidence>
<dbReference type="InterPro" id="IPR020841">
    <property type="entry name" value="PKS_Beta-ketoAc_synthase_dom"/>
</dbReference>
<dbReference type="InterPro" id="IPR036291">
    <property type="entry name" value="NAD(P)-bd_dom_sf"/>
</dbReference>
<evidence type="ECO:0000256" key="6">
    <source>
        <dbReference type="ARBA" id="ARBA00023194"/>
    </source>
</evidence>
<accession>A0A3A9WG68</accession>
<dbReference type="CDD" id="cd00833">
    <property type="entry name" value="PKS"/>
    <property type="match status" value="2"/>
</dbReference>
<dbReference type="InterPro" id="IPR029058">
    <property type="entry name" value="AB_hydrolase_fold"/>
</dbReference>
<dbReference type="InterPro" id="IPR014030">
    <property type="entry name" value="Ketoacyl_synth_N"/>
</dbReference>
<dbReference type="Gene3D" id="3.40.47.10">
    <property type="match status" value="2"/>
</dbReference>
<keyword evidence="7" id="KW-0511">Multifunctional enzyme</keyword>
<evidence type="ECO:0000259" key="10">
    <source>
        <dbReference type="PROSITE" id="PS50075"/>
    </source>
</evidence>
<keyword evidence="6" id="KW-0045">Antibiotic biosynthesis</keyword>
<dbReference type="Proteomes" id="UP000275024">
    <property type="component" value="Unassembled WGS sequence"/>
</dbReference>
<dbReference type="GO" id="GO:0006633">
    <property type="term" value="P:fatty acid biosynthetic process"/>
    <property type="evidence" value="ECO:0007669"/>
    <property type="project" value="InterPro"/>
</dbReference>
<dbReference type="SMART" id="SM00827">
    <property type="entry name" value="PKS_AT"/>
    <property type="match status" value="1"/>
</dbReference>
<evidence type="ECO:0000256" key="8">
    <source>
        <dbReference type="ARBA" id="ARBA00023315"/>
    </source>
</evidence>
<dbReference type="InterPro" id="IPR020806">
    <property type="entry name" value="PKS_PP-bd"/>
</dbReference>
<feature type="region of interest" description="Disordered" evidence="9">
    <location>
        <begin position="1"/>
        <end position="28"/>
    </location>
</feature>
<dbReference type="Gene3D" id="1.10.1200.10">
    <property type="entry name" value="ACP-like"/>
    <property type="match status" value="1"/>
</dbReference>
<keyword evidence="4" id="KW-0276">Fatty acid metabolism</keyword>
<feature type="domain" description="Ketosynthase family 3 (KS3)" evidence="11">
    <location>
        <begin position="43"/>
        <end position="461"/>
    </location>
</feature>